<proteinExistence type="predicted"/>
<dbReference type="EMBL" id="CACRXK020004045">
    <property type="protein sequence ID" value="CAB4001266.1"/>
    <property type="molecule type" value="Genomic_DNA"/>
</dbReference>
<keyword evidence="2" id="KW-1185">Reference proteome</keyword>
<organism evidence="1 2">
    <name type="scientific">Paramuricea clavata</name>
    <name type="common">Red gorgonian</name>
    <name type="synonym">Violescent sea-whip</name>
    <dbReference type="NCBI Taxonomy" id="317549"/>
    <lineage>
        <taxon>Eukaryota</taxon>
        <taxon>Metazoa</taxon>
        <taxon>Cnidaria</taxon>
        <taxon>Anthozoa</taxon>
        <taxon>Octocorallia</taxon>
        <taxon>Malacalcyonacea</taxon>
        <taxon>Plexauridae</taxon>
        <taxon>Paramuricea</taxon>
    </lineage>
</organism>
<evidence type="ECO:0000313" key="2">
    <source>
        <dbReference type="Proteomes" id="UP001152795"/>
    </source>
</evidence>
<dbReference type="Proteomes" id="UP001152795">
    <property type="component" value="Unassembled WGS sequence"/>
</dbReference>
<evidence type="ECO:0000313" key="1">
    <source>
        <dbReference type="EMBL" id="CAB4001266.1"/>
    </source>
</evidence>
<dbReference type="AlphaFoldDB" id="A0A6S7HAQ6"/>
<dbReference type="OrthoDB" id="6153305at2759"/>
<protein>
    <submittedName>
        <fullName evidence="1">Uncharacterized protein</fullName>
    </submittedName>
</protein>
<accession>A0A6S7HAQ6</accession>
<name>A0A6S7HAQ6_PARCT</name>
<dbReference type="PANTHER" id="PTHR31912">
    <property type="entry name" value="IP13529P"/>
    <property type="match status" value="1"/>
</dbReference>
<sequence>MKKRAYRHHCNLCNVSFETWERYSVHVSSTGHLVKELPSAAMPSNIQLVPDEQVLGDLVLDDDEEVFRLEKTSATELQQDWEYTGIDMEYTGIDSDDEDLSDIDNISEHLRETSGDNSSHFPFPSEIFFLLYSYAHNISRPKDYFEGNPYYWLRPSDIVRLQLATPIKARALMRYPEETDSSISEMYQGKKWLENDQFKSPSVCKEETTYHLNEIVNFSSNGHVYSGKLSKFYVKVRQDQTEELMAKIQYLYDKGNDHYCICPTETIAVSVSQIIDKINITPHQIQHKYENGQVFEVSEQETSEFLKPHEMKTIGEEIETGKIMYDASIDKNVLATSDSGTEIGTIRTDEFVQETIRKIEECNTENQKKQLRREYGVTEKGGAFDALTCFRGQHKTPIEILHTILLGPVKYLLSATIQSLSQQKKDQLHAKILSTDMSAFPANIRGNITRNYGSYIGRDFKLWTQLVVFILQGIVSEEILLVWELLSEIFCLGYGSTFDQRNEQPAKQLVTAFVNAIGRSFPEFARKPKIHLLLHLVDDIINLGPANGFCTER</sequence>
<dbReference type="PANTHER" id="PTHR31912:SF34">
    <property type="entry name" value="NOTOCHORD-RELATED PROTEIN"/>
    <property type="match status" value="1"/>
</dbReference>
<comment type="caution">
    <text evidence="1">The sequence shown here is derived from an EMBL/GenBank/DDBJ whole genome shotgun (WGS) entry which is preliminary data.</text>
</comment>
<reference evidence="1" key="1">
    <citation type="submission" date="2020-04" db="EMBL/GenBank/DDBJ databases">
        <authorList>
            <person name="Alioto T."/>
            <person name="Alioto T."/>
            <person name="Gomez Garrido J."/>
        </authorList>
    </citation>
    <scope>NUCLEOTIDE SEQUENCE</scope>
    <source>
        <strain evidence="1">A484AB</strain>
    </source>
</reference>
<gene>
    <name evidence="1" type="ORF">PACLA_8A013362</name>
</gene>